<feature type="transmembrane region" description="Helical" evidence="12">
    <location>
        <begin position="154"/>
        <end position="175"/>
    </location>
</feature>
<dbReference type="RefSeq" id="WP_123738066.1">
    <property type="nucleotide sequence ID" value="NZ_CALFQU010000007.1"/>
</dbReference>
<dbReference type="OrthoDB" id="6637947at2"/>
<evidence type="ECO:0000256" key="6">
    <source>
        <dbReference type="ARBA" id="ARBA00022856"/>
    </source>
</evidence>
<evidence type="ECO:0000256" key="12">
    <source>
        <dbReference type="RuleBase" id="RU363032"/>
    </source>
</evidence>
<dbReference type="PANTHER" id="PTHR43386">
    <property type="entry name" value="OLIGOPEPTIDE TRANSPORT SYSTEM PERMEASE PROTEIN APPC"/>
    <property type="match status" value="1"/>
</dbReference>
<keyword evidence="8 12" id="KW-1133">Transmembrane helix</keyword>
<evidence type="ECO:0000256" key="3">
    <source>
        <dbReference type="ARBA" id="ARBA00022475"/>
    </source>
</evidence>
<dbReference type="Proteomes" id="UP000275356">
    <property type="component" value="Unassembled WGS sequence"/>
</dbReference>
<dbReference type="InterPro" id="IPR035906">
    <property type="entry name" value="MetI-like_sf"/>
</dbReference>
<feature type="region of interest" description="Disordered" evidence="13">
    <location>
        <begin position="1"/>
        <end position="22"/>
    </location>
</feature>
<feature type="transmembrane region" description="Helical" evidence="12">
    <location>
        <begin position="289"/>
        <end position="309"/>
    </location>
</feature>
<dbReference type="GO" id="GO:0015031">
    <property type="term" value="P:protein transport"/>
    <property type="evidence" value="ECO:0007669"/>
    <property type="project" value="UniProtKB-KW"/>
</dbReference>
<keyword evidence="9 12" id="KW-0472">Membrane</keyword>
<proteinExistence type="inferred from homology"/>
<organism evidence="15 16">
    <name type="scientific">Salana multivorans</name>
    <dbReference type="NCBI Taxonomy" id="120377"/>
    <lineage>
        <taxon>Bacteria</taxon>
        <taxon>Bacillati</taxon>
        <taxon>Actinomycetota</taxon>
        <taxon>Actinomycetes</taxon>
        <taxon>Micrococcales</taxon>
        <taxon>Beutenbergiaceae</taxon>
        <taxon>Salana</taxon>
    </lineage>
</organism>
<keyword evidence="6" id="KW-0571">Peptide transport</keyword>
<keyword evidence="7" id="KW-0653">Protein transport</keyword>
<reference evidence="15 16" key="1">
    <citation type="submission" date="2018-11" db="EMBL/GenBank/DDBJ databases">
        <title>Sequencing the genomes of 1000 actinobacteria strains.</title>
        <authorList>
            <person name="Klenk H.-P."/>
        </authorList>
    </citation>
    <scope>NUCLEOTIDE SEQUENCE [LARGE SCALE GENOMIC DNA]</scope>
    <source>
        <strain evidence="15 16">DSM 13521</strain>
    </source>
</reference>
<keyword evidence="16" id="KW-1185">Reference proteome</keyword>
<comment type="caution">
    <text evidence="15">The sequence shown here is derived from an EMBL/GenBank/DDBJ whole genome shotgun (WGS) entry which is preliminary data.</text>
</comment>
<dbReference type="EMBL" id="RKHQ01000001">
    <property type="protein sequence ID" value="ROR95798.1"/>
    <property type="molecule type" value="Genomic_DNA"/>
</dbReference>
<feature type="transmembrane region" description="Helical" evidence="12">
    <location>
        <begin position="121"/>
        <end position="147"/>
    </location>
</feature>
<dbReference type="CDD" id="cd06261">
    <property type="entry name" value="TM_PBP2"/>
    <property type="match status" value="1"/>
</dbReference>
<name>A0A3N2D816_9MICO</name>
<feature type="domain" description="ABC transmembrane type-1" evidence="14">
    <location>
        <begin position="123"/>
        <end position="309"/>
    </location>
</feature>
<keyword evidence="3" id="KW-1003">Cell membrane</keyword>
<dbReference type="AlphaFoldDB" id="A0A3N2D816"/>
<comment type="similarity">
    <text evidence="10">Belongs to the binding-protein-dependent transport system permease family. OppBC subfamily.</text>
</comment>
<evidence type="ECO:0000256" key="9">
    <source>
        <dbReference type="ARBA" id="ARBA00023136"/>
    </source>
</evidence>
<evidence type="ECO:0000256" key="4">
    <source>
        <dbReference type="ARBA" id="ARBA00022519"/>
    </source>
</evidence>
<dbReference type="InterPro" id="IPR050366">
    <property type="entry name" value="BP-dependent_transpt_permease"/>
</dbReference>
<accession>A0A3N2D816</accession>
<dbReference type="PROSITE" id="PS50928">
    <property type="entry name" value="ABC_TM1"/>
    <property type="match status" value="1"/>
</dbReference>
<evidence type="ECO:0000256" key="5">
    <source>
        <dbReference type="ARBA" id="ARBA00022692"/>
    </source>
</evidence>
<evidence type="ECO:0000256" key="13">
    <source>
        <dbReference type="SAM" id="MobiDB-lite"/>
    </source>
</evidence>
<sequence>MSSPENLENVRPVDAAAGGTDGDDVKGLSQGAIVRKRFRGHTGAMVSIVVLAFVVILAITSIGLGPIPGWWKYGYAGKIPTLVDGGRPSLQLWPFSLGEHPFGQDSVGRDYFAMTMRGIQISLFITVVVGAIAAFVGVVIGACSGYFRGKVETVLMRFTDVIIIIPALVAAAVVGQNASDGGVLLLGVFLGLVSWTGMARLTRGDFLTLREREFVDAARLAGASNNRIIFKHILPNAVGVITVNTTLLMSAAILTETALSYLGFGVQAPDTSLGKLISENQAAFSTRPWLFWFPGIFIIVICLCINFIGDGLRDAFDPRQKKISLRRVADTGEAERRREANARIVSEAGATTSGPPRPLDQRSSGFGIGGLGS</sequence>
<evidence type="ECO:0000256" key="7">
    <source>
        <dbReference type="ARBA" id="ARBA00022927"/>
    </source>
</evidence>
<evidence type="ECO:0000313" key="16">
    <source>
        <dbReference type="Proteomes" id="UP000275356"/>
    </source>
</evidence>
<dbReference type="PANTHER" id="PTHR43386:SF2">
    <property type="entry name" value="OLIGOPEPTIDE TRANSPORT SYSTEM PERMEASE PROTEIN OPPC"/>
    <property type="match status" value="1"/>
</dbReference>
<gene>
    <name evidence="15" type="ORF">EDD28_0360</name>
</gene>
<keyword evidence="4" id="KW-0997">Cell inner membrane</keyword>
<dbReference type="Pfam" id="PF00528">
    <property type="entry name" value="BPD_transp_1"/>
    <property type="match status" value="1"/>
</dbReference>
<feature type="transmembrane region" description="Helical" evidence="12">
    <location>
        <begin position="181"/>
        <end position="202"/>
    </location>
</feature>
<keyword evidence="2 12" id="KW-0813">Transport</keyword>
<evidence type="ECO:0000256" key="10">
    <source>
        <dbReference type="ARBA" id="ARBA00024202"/>
    </source>
</evidence>
<dbReference type="InterPro" id="IPR025966">
    <property type="entry name" value="OppC_N"/>
</dbReference>
<dbReference type="GO" id="GO:0055085">
    <property type="term" value="P:transmembrane transport"/>
    <property type="evidence" value="ECO:0007669"/>
    <property type="project" value="InterPro"/>
</dbReference>
<feature type="transmembrane region" description="Helical" evidence="12">
    <location>
        <begin position="233"/>
        <end position="254"/>
    </location>
</feature>
<feature type="region of interest" description="Disordered" evidence="13">
    <location>
        <begin position="334"/>
        <end position="373"/>
    </location>
</feature>
<dbReference type="GO" id="GO:0005886">
    <property type="term" value="C:plasma membrane"/>
    <property type="evidence" value="ECO:0007669"/>
    <property type="project" value="UniProtKB-SubCell"/>
</dbReference>
<evidence type="ECO:0000256" key="1">
    <source>
        <dbReference type="ARBA" id="ARBA00004429"/>
    </source>
</evidence>
<dbReference type="GO" id="GO:0015833">
    <property type="term" value="P:peptide transport"/>
    <property type="evidence" value="ECO:0007669"/>
    <property type="project" value="UniProtKB-KW"/>
</dbReference>
<feature type="transmembrane region" description="Helical" evidence="12">
    <location>
        <begin position="44"/>
        <end position="64"/>
    </location>
</feature>
<protein>
    <recommendedName>
        <fullName evidence="11">Oligopeptide transport system permease protein OppC</fullName>
    </recommendedName>
</protein>
<comment type="subcellular location">
    <subcellularLocation>
        <location evidence="1">Cell inner membrane</location>
        <topology evidence="1">Multi-pass membrane protein</topology>
    </subcellularLocation>
    <subcellularLocation>
        <location evidence="12">Cell membrane</location>
        <topology evidence="12">Multi-pass membrane protein</topology>
    </subcellularLocation>
</comment>
<dbReference type="Pfam" id="PF12911">
    <property type="entry name" value="OppC_N"/>
    <property type="match status" value="1"/>
</dbReference>
<keyword evidence="5 12" id="KW-0812">Transmembrane</keyword>
<dbReference type="Gene3D" id="1.10.3720.10">
    <property type="entry name" value="MetI-like"/>
    <property type="match status" value="1"/>
</dbReference>
<evidence type="ECO:0000256" key="2">
    <source>
        <dbReference type="ARBA" id="ARBA00022448"/>
    </source>
</evidence>
<dbReference type="InterPro" id="IPR000515">
    <property type="entry name" value="MetI-like"/>
</dbReference>
<evidence type="ECO:0000256" key="8">
    <source>
        <dbReference type="ARBA" id="ARBA00022989"/>
    </source>
</evidence>
<evidence type="ECO:0000313" key="15">
    <source>
        <dbReference type="EMBL" id="ROR95798.1"/>
    </source>
</evidence>
<evidence type="ECO:0000259" key="14">
    <source>
        <dbReference type="PROSITE" id="PS50928"/>
    </source>
</evidence>
<dbReference type="SUPFAM" id="SSF161098">
    <property type="entry name" value="MetI-like"/>
    <property type="match status" value="1"/>
</dbReference>
<evidence type="ECO:0000256" key="11">
    <source>
        <dbReference type="ARBA" id="ARBA00072251"/>
    </source>
</evidence>